<gene>
    <name evidence="2" type="ORF">A3G31_02910</name>
</gene>
<dbReference type="InterPro" id="IPR014344">
    <property type="entry name" value="XrtA_polysacc_deacetyl"/>
</dbReference>
<dbReference type="Gene3D" id="3.20.20.370">
    <property type="entry name" value="Glycoside hydrolase/deacetylase"/>
    <property type="match status" value="1"/>
</dbReference>
<dbReference type="Pfam" id="PF11959">
    <property type="entry name" value="DUF3473"/>
    <property type="match status" value="1"/>
</dbReference>
<dbReference type="PANTHER" id="PTHR47561:SF1">
    <property type="entry name" value="POLYSACCHARIDE DEACETYLASE FAMILY PROTEIN (AFU_ORTHOLOGUE AFUA_6G05030)"/>
    <property type="match status" value="1"/>
</dbReference>
<dbReference type="CDD" id="cd10941">
    <property type="entry name" value="CE4_PuuE_HpPgdA_like_2"/>
    <property type="match status" value="1"/>
</dbReference>
<evidence type="ECO:0000313" key="2">
    <source>
        <dbReference type="EMBL" id="OGL55176.1"/>
    </source>
</evidence>
<dbReference type="Pfam" id="PF01522">
    <property type="entry name" value="Polysacc_deac_1"/>
    <property type="match status" value="1"/>
</dbReference>
<dbReference type="PROSITE" id="PS51677">
    <property type="entry name" value="NODB"/>
    <property type="match status" value="1"/>
</dbReference>
<dbReference type="InterPro" id="IPR002509">
    <property type="entry name" value="NODB_dom"/>
</dbReference>
<dbReference type="InterPro" id="IPR045235">
    <property type="entry name" value="PuuE_HpPgdA-like"/>
</dbReference>
<protein>
    <submittedName>
        <fullName evidence="2">Polysaccharide deacetylase</fullName>
    </submittedName>
</protein>
<proteinExistence type="predicted"/>
<dbReference type="EMBL" id="MGDI01000004">
    <property type="protein sequence ID" value="OGL55176.1"/>
    <property type="molecule type" value="Genomic_DNA"/>
</dbReference>
<reference evidence="2 3" key="1">
    <citation type="journal article" date="2016" name="Nat. Commun.">
        <title>Thousands of microbial genomes shed light on interconnected biogeochemical processes in an aquifer system.</title>
        <authorList>
            <person name="Anantharaman K."/>
            <person name="Brown C.T."/>
            <person name="Hug L.A."/>
            <person name="Sharon I."/>
            <person name="Castelle C.J."/>
            <person name="Probst A.J."/>
            <person name="Thomas B.C."/>
            <person name="Singh A."/>
            <person name="Wilkins M.J."/>
            <person name="Karaoz U."/>
            <person name="Brodie E.L."/>
            <person name="Williams K.H."/>
            <person name="Hubbard S.S."/>
            <person name="Banfield J.F."/>
        </authorList>
    </citation>
    <scope>NUCLEOTIDE SEQUENCE [LARGE SCALE GENOMIC DNA]</scope>
</reference>
<evidence type="ECO:0000313" key="3">
    <source>
        <dbReference type="Proteomes" id="UP000178082"/>
    </source>
</evidence>
<dbReference type="STRING" id="1817883.A3G31_02910"/>
<dbReference type="GO" id="GO:0016810">
    <property type="term" value="F:hydrolase activity, acting on carbon-nitrogen (but not peptide) bonds"/>
    <property type="evidence" value="ECO:0007669"/>
    <property type="project" value="InterPro"/>
</dbReference>
<organism evidence="2 3">
    <name type="scientific">Candidatus Schekmanbacteria bacterium RIFCSPLOWO2_12_FULL_38_15</name>
    <dbReference type="NCBI Taxonomy" id="1817883"/>
    <lineage>
        <taxon>Bacteria</taxon>
        <taxon>Candidatus Schekmaniibacteriota</taxon>
    </lineage>
</organism>
<dbReference type="Proteomes" id="UP000178082">
    <property type="component" value="Unassembled WGS sequence"/>
</dbReference>
<dbReference type="SUPFAM" id="SSF88713">
    <property type="entry name" value="Glycoside hydrolase/deacetylase"/>
    <property type="match status" value="1"/>
</dbReference>
<feature type="domain" description="NodB homology" evidence="1">
    <location>
        <begin position="25"/>
        <end position="260"/>
    </location>
</feature>
<name>A0A1F7SN28_9BACT</name>
<evidence type="ECO:0000259" key="1">
    <source>
        <dbReference type="PROSITE" id="PS51677"/>
    </source>
</evidence>
<dbReference type="PANTHER" id="PTHR47561">
    <property type="entry name" value="POLYSACCHARIDE DEACETYLASE FAMILY PROTEIN (AFU_ORTHOLOGUE AFUA_6G05030)"/>
    <property type="match status" value="1"/>
</dbReference>
<dbReference type="InterPro" id="IPR011330">
    <property type="entry name" value="Glyco_hydro/deAcase_b/a-brl"/>
</dbReference>
<dbReference type="InterPro" id="IPR022560">
    <property type="entry name" value="DUF3473"/>
</dbReference>
<dbReference type="GO" id="GO:0005975">
    <property type="term" value="P:carbohydrate metabolic process"/>
    <property type="evidence" value="ECO:0007669"/>
    <property type="project" value="InterPro"/>
</dbReference>
<comment type="caution">
    <text evidence="2">The sequence shown here is derived from an EMBL/GenBank/DDBJ whole genome shotgun (WGS) entry which is preliminary data.</text>
</comment>
<sequence length="281" mass="33433">MLTNILTVDVEDYFHVTAFENYVDFNDWGKFDSRIEKNTRRLLELLNRENTKATFFFLGWVAEKYKNLVREVKDQGHEIGCHSFSHKMIFAQKKEEFKEDTKRAKSILEDLIGERVIGYRAPTYSITKDSLWALDILIEMGFQYDSSIFPIHHDRYGIPNFPRNPHYVEREGVGRILEFPLSTVKVLNYNIPIAGGGYFRLFPYKFIQWGIKRINLVENKFAIIYVHPWEFDPGQPKIKASYFKKFRHYLNLEKTETKFCKLIKDFRFTSFESVIENTVFE</sequence>
<dbReference type="AlphaFoldDB" id="A0A1F7SN28"/>
<accession>A0A1F7SN28</accession>
<dbReference type="NCBIfam" id="TIGR03006">
    <property type="entry name" value="pepcterm_polyde"/>
    <property type="match status" value="1"/>
</dbReference>